<evidence type="ECO:0000256" key="3">
    <source>
        <dbReference type="ARBA" id="ARBA00022723"/>
    </source>
</evidence>
<evidence type="ECO:0000256" key="11">
    <source>
        <dbReference type="ARBA" id="ARBA00038023"/>
    </source>
</evidence>
<dbReference type="GO" id="GO:0000978">
    <property type="term" value="F:RNA polymerase II cis-regulatory region sequence-specific DNA binding"/>
    <property type="evidence" value="ECO:0007669"/>
    <property type="project" value="TreeGrafter"/>
</dbReference>
<feature type="domain" description="C2H2-type" evidence="14">
    <location>
        <begin position="33"/>
        <end position="60"/>
    </location>
</feature>
<reference evidence="15" key="1">
    <citation type="submission" date="2021-01" db="EMBL/GenBank/DDBJ databases">
        <title>Metabolic potential, ecology and presence of endohyphal bacteria is reflected in genomic diversity of Mucoromycotina.</title>
        <authorList>
            <person name="Muszewska A."/>
            <person name="Okrasinska A."/>
            <person name="Steczkiewicz K."/>
            <person name="Drgas O."/>
            <person name="Orlowska M."/>
            <person name="Perlinska-Lenart U."/>
            <person name="Aleksandrzak-Piekarczyk T."/>
            <person name="Szatraj K."/>
            <person name="Zielenkiewicz U."/>
            <person name="Pilsyk S."/>
            <person name="Malc E."/>
            <person name="Mieczkowski P."/>
            <person name="Kruszewska J.S."/>
            <person name="Biernat P."/>
            <person name="Pawlowska J."/>
        </authorList>
    </citation>
    <scope>NUCLEOTIDE SEQUENCE</scope>
    <source>
        <strain evidence="15">WA0000018081</strain>
    </source>
</reference>
<dbReference type="PANTHER" id="PTHR47428">
    <property type="entry name" value="REGULATORY PROTEIN MIG1-RELATED"/>
    <property type="match status" value="1"/>
</dbReference>
<dbReference type="FunFam" id="3.30.160.60:FF:000089">
    <property type="entry name" value="DNA-binding protein creA"/>
    <property type="match status" value="1"/>
</dbReference>
<comment type="subcellular location">
    <subcellularLocation>
        <location evidence="1">Nucleus</location>
    </subcellularLocation>
</comment>
<keyword evidence="6" id="KW-0862">Zinc</keyword>
<evidence type="ECO:0000256" key="6">
    <source>
        <dbReference type="ARBA" id="ARBA00022833"/>
    </source>
</evidence>
<dbReference type="InterPro" id="IPR013087">
    <property type="entry name" value="Znf_C2H2_type"/>
</dbReference>
<comment type="caution">
    <text evidence="15">The sequence shown here is derived from an EMBL/GenBank/DDBJ whole genome shotgun (WGS) entry which is preliminary data.</text>
</comment>
<proteinExistence type="inferred from homology"/>
<dbReference type="SUPFAM" id="SSF57667">
    <property type="entry name" value="beta-beta-alpha zinc fingers"/>
    <property type="match status" value="1"/>
</dbReference>
<dbReference type="GO" id="GO:0005634">
    <property type="term" value="C:nucleus"/>
    <property type="evidence" value="ECO:0007669"/>
    <property type="project" value="UniProtKB-SubCell"/>
</dbReference>
<accession>A0A8H7SK21</accession>
<keyword evidence="9" id="KW-0804">Transcription</keyword>
<dbReference type="PANTHER" id="PTHR47428:SF1">
    <property type="entry name" value="REGULATORY PROTEIN MIG1-RELATED"/>
    <property type="match status" value="1"/>
</dbReference>
<evidence type="ECO:0000256" key="9">
    <source>
        <dbReference type="ARBA" id="ARBA00023163"/>
    </source>
</evidence>
<evidence type="ECO:0000313" key="16">
    <source>
        <dbReference type="Proteomes" id="UP000613177"/>
    </source>
</evidence>
<dbReference type="Proteomes" id="UP000613177">
    <property type="component" value="Unassembled WGS sequence"/>
</dbReference>
<feature type="domain" description="C2H2-type" evidence="14">
    <location>
        <begin position="61"/>
        <end position="90"/>
    </location>
</feature>
<evidence type="ECO:0000256" key="1">
    <source>
        <dbReference type="ARBA" id="ARBA00004123"/>
    </source>
</evidence>
<protein>
    <recommendedName>
        <fullName evidence="14">C2H2-type domain-containing protein</fullName>
    </recommendedName>
</protein>
<keyword evidence="2" id="KW-0678">Repressor</keyword>
<dbReference type="GO" id="GO:0008270">
    <property type="term" value="F:zinc ion binding"/>
    <property type="evidence" value="ECO:0007669"/>
    <property type="project" value="UniProtKB-KW"/>
</dbReference>
<organism evidence="15 16">
    <name type="scientific">Thamnidium elegans</name>
    <dbReference type="NCBI Taxonomy" id="101142"/>
    <lineage>
        <taxon>Eukaryota</taxon>
        <taxon>Fungi</taxon>
        <taxon>Fungi incertae sedis</taxon>
        <taxon>Mucoromycota</taxon>
        <taxon>Mucoromycotina</taxon>
        <taxon>Mucoromycetes</taxon>
        <taxon>Mucorales</taxon>
        <taxon>Mucorineae</taxon>
        <taxon>Mucoraceae</taxon>
        <taxon>Thamnidium</taxon>
    </lineage>
</organism>
<dbReference type="Gene3D" id="3.30.160.60">
    <property type="entry name" value="Classic Zinc Finger"/>
    <property type="match status" value="2"/>
</dbReference>
<dbReference type="Pfam" id="PF00096">
    <property type="entry name" value="zf-C2H2"/>
    <property type="match status" value="2"/>
</dbReference>
<keyword evidence="16" id="KW-1185">Reference proteome</keyword>
<dbReference type="InterPro" id="IPR051007">
    <property type="entry name" value="creA/MIG_C2H2-ZnF"/>
</dbReference>
<keyword evidence="10" id="KW-0539">Nucleus</keyword>
<dbReference type="PROSITE" id="PS50157">
    <property type="entry name" value="ZINC_FINGER_C2H2_2"/>
    <property type="match status" value="2"/>
</dbReference>
<evidence type="ECO:0000256" key="7">
    <source>
        <dbReference type="ARBA" id="ARBA00023015"/>
    </source>
</evidence>
<dbReference type="OrthoDB" id="654211at2759"/>
<dbReference type="AlphaFoldDB" id="A0A8H7SK21"/>
<feature type="compositionally biased region" description="Basic residues" evidence="13">
    <location>
        <begin position="81"/>
        <end position="101"/>
    </location>
</feature>
<evidence type="ECO:0000256" key="4">
    <source>
        <dbReference type="ARBA" id="ARBA00022737"/>
    </source>
</evidence>
<keyword evidence="7" id="KW-0805">Transcription regulation</keyword>
<evidence type="ECO:0000256" key="10">
    <source>
        <dbReference type="ARBA" id="ARBA00023242"/>
    </source>
</evidence>
<feature type="region of interest" description="Disordered" evidence="13">
    <location>
        <begin position="77"/>
        <end position="119"/>
    </location>
</feature>
<evidence type="ECO:0000256" key="8">
    <source>
        <dbReference type="ARBA" id="ARBA00023125"/>
    </source>
</evidence>
<dbReference type="GO" id="GO:0000433">
    <property type="term" value="P:carbon catabolite repression of transcription from RNA polymerase II promoter by glucose"/>
    <property type="evidence" value="ECO:0007669"/>
    <property type="project" value="TreeGrafter"/>
</dbReference>
<evidence type="ECO:0000259" key="14">
    <source>
        <dbReference type="PROSITE" id="PS50157"/>
    </source>
</evidence>
<evidence type="ECO:0000256" key="2">
    <source>
        <dbReference type="ARBA" id="ARBA00022491"/>
    </source>
</evidence>
<sequence>MAFQAASTLLCLSNSSKKRPITAIDKSNNLRPYQCPMCPKSFHRLEHQTRHIRTHTGEKPHECTFSGCGKKFSRSDELTRHVRIHTSPTKRKERKQNKRPRITTTPIISTPPSPALSTTSSHFNEVQLYSDSEYLFTPETSPQISTRGLPKLIPLECNLIQPNILLRPVTSNTTSSLLHLLDCPPQARRLPPIVNIHGHL</sequence>
<evidence type="ECO:0000256" key="12">
    <source>
        <dbReference type="PROSITE-ProRule" id="PRU00042"/>
    </source>
</evidence>
<keyword evidence="8" id="KW-0238">DNA-binding</keyword>
<dbReference type="FunFam" id="3.30.160.60:FF:000152">
    <property type="entry name" value="DNA-binding protein creA"/>
    <property type="match status" value="1"/>
</dbReference>
<comment type="similarity">
    <text evidence="11">Belongs to the creA/MIG C2H2-type zinc-finger protein family.</text>
</comment>
<evidence type="ECO:0000256" key="5">
    <source>
        <dbReference type="ARBA" id="ARBA00022771"/>
    </source>
</evidence>
<keyword evidence="5 12" id="KW-0863">Zinc-finger</keyword>
<gene>
    <name evidence="15" type="ORF">INT48_001898</name>
</gene>
<dbReference type="PROSITE" id="PS00028">
    <property type="entry name" value="ZINC_FINGER_C2H2_1"/>
    <property type="match status" value="2"/>
</dbReference>
<dbReference type="InterPro" id="IPR036236">
    <property type="entry name" value="Znf_C2H2_sf"/>
</dbReference>
<dbReference type="GO" id="GO:0005737">
    <property type="term" value="C:cytoplasm"/>
    <property type="evidence" value="ECO:0007669"/>
    <property type="project" value="TreeGrafter"/>
</dbReference>
<name>A0A8H7SK21_9FUNG</name>
<evidence type="ECO:0000256" key="13">
    <source>
        <dbReference type="SAM" id="MobiDB-lite"/>
    </source>
</evidence>
<keyword evidence="3" id="KW-0479">Metal-binding</keyword>
<dbReference type="EMBL" id="JAEPRE010000259">
    <property type="protein sequence ID" value="KAG2229587.1"/>
    <property type="molecule type" value="Genomic_DNA"/>
</dbReference>
<evidence type="ECO:0000313" key="15">
    <source>
        <dbReference type="EMBL" id="KAG2229587.1"/>
    </source>
</evidence>
<dbReference type="SMART" id="SM00355">
    <property type="entry name" value="ZnF_C2H2"/>
    <property type="match status" value="2"/>
</dbReference>
<keyword evidence="4" id="KW-0677">Repeat</keyword>